<feature type="transmembrane region" description="Helical" evidence="2">
    <location>
        <begin position="65"/>
        <end position="89"/>
    </location>
</feature>
<dbReference type="Proteomes" id="UP000139414">
    <property type="component" value="Genome"/>
</dbReference>
<feature type="region of interest" description="Disordered" evidence="1">
    <location>
        <begin position="119"/>
        <end position="146"/>
    </location>
</feature>
<feature type="region of interest" description="Disordered" evidence="1">
    <location>
        <begin position="169"/>
        <end position="205"/>
    </location>
</feature>
<dbReference type="EMBL" id="KP745671">
    <property type="protein sequence ID" value="AKI14031.1"/>
    <property type="molecule type" value="Genomic_DNA"/>
</dbReference>
<keyword evidence="2" id="KW-0812">Transmembrane</keyword>
<gene>
    <name evidence="3" type="primary">UL136</name>
</gene>
<protein>
    <submittedName>
        <fullName evidence="3">Protein UL136</fullName>
    </submittedName>
</protein>
<keyword evidence="2" id="KW-1133">Transmembrane helix</keyword>
<organismHost>
    <name type="scientific">Homo sapiens</name>
    <name type="common">Human</name>
    <dbReference type="NCBI Taxonomy" id="9606"/>
</organismHost>
<reference evidence="3 4" key="1">
    <citation type="journal article" date="2015" name="J. Virol.">
        <title>High-throughput analysis of human cytomegalovirus genome diversity highlights the widespread occurrence of gene-disrupting mutations and pervasive recombination.</title>
        <authorList>
            <person name="Sijmons S."/>
            <person name="Thys K."/>
            <person name="Mbong Ngwese M."/>
            <person name="Van Damme E."/>
            <person name="Dvorak J."/>
            <person name="Van Loock M."/>
            <person name="Li G."/>
            <person name="Tachezy R."/>
            <person name="Busson L."/>
            <person name="Aerssens J."/>
            <person name="Van Ranst M."/>
            <person name="Maes P."/>
        </authorList>
    </citation>
    <scope>NUCLEOTIDE SEQUENCE [LARGE SCALE GENOMIC DNA]</scope>
    <source>
        <strain evidence="3">BE/14/2011</strain>
    </source>
</reference>
<proteinExistence type="predicted"/>
<organism evidence="3 4">
    <name type="scientific">Human cytomegalovirus</name>
    <name type="common">HHV-5</name>
    <name type="synonym">Human herpesvirus 5</name>
    <dbReference type="NCBI Taxonomy" id="10359"/>
    <lineage>
        <taxon>Viruses</taxon>
        <taxon>Duplodnaviria</taxon>
        <taxon>Heunggongvirae</taxon>
        <taxon>Peploviricota</taxon>
        <taxon>Herviviricetes</taxon>
        <taxon>Herpesvirales</taxon>
        <taxon>Orthoherpesviridae</taxon>
        <taxon>Betaherpesvirinae</taxon>
        <taxon>Cytomegalovirus</taxon>
        <taxon>Cytomegalovirus humanbeta5</taxon>
    </lineage>
</organism>
<feature type="compositionally biased region" description="Acidic residues" evidence="1">
    <location>
        <begin position="131"/>
        <end position="140"/>
    </location>
</feature>
<keyword evidence="2" id="KW-0472">Membrane</keyword>
<accession>A0A0G2TLU4</accession>
<evidence type="ECO:0000256" key="2">
    <source>
        <dbReference type="SAM" id="Phobius"/>
    </source>
</evidence>
<evidence type="ECO:0000313" key="3">
    <source>
        <dbReference type="EMBL" id="AKI14031.1"/>
    </source>
</evidence>
<sequence length="245" mass="27625">MSVKGVEMPEMTWDLDVGNKWRRRKALSRIHRFWECRLRVWWLSDAGVRETDPPRPRRRPTWMTAVFHVICAVLLTLMIMAIGALIAYLRYYHQDNWRDMLHDLFCGCHYPDKCRRHHERQRRRRRAMDVPDPELGDPELGDPARRPLNGAMYYGSGCRFDTVEMVDETRPAPPALSSPETGDDSNDDAVAGGGAGGVTSSATRTTSSNALLPEWMDAVHVAVQAAVQATVQVSGPRENAVSPAT</sequence>
<evidence type="ECO:0000256" key="1">
    <source>
        <dbReference type="SAM" id="MobiDB-lite"/>
    </source>
</evidence>
<name>A0A0G2TLU4_HCMV</name>
<evidence type="ECO:0000313" key="4">
    <source>
        <dbReference type="Proteomes" id="UP000139414"/>
    </source>
</evidence>